<dbReference type="Gene3D" id="3.30.300.20">
    <property type="match status" value="1"/>
</dbReference>
<dbReference type="PROSITE" id="PS50823">
    <property type="entry name" value="KH_TYPE_2"/>
    <property type="match status" value="1"/>
</dbReference>
<evidence type="ECO:0000313" key="7">
    <source>
        <dbReference type="EMBL" id="CAB4609594.1"/>
    </source>
</evidence>
<dbReference type="InterPro" id="IPR006073">
    <property type="entry name" value="GTP-bd"/>
</dbReference>
<feature type="domain" description="KH type-2" evidence="5">
    <location>
        <begin position="192"/>
        <end position="260"/>
    </location>
</feature>
<dbReference type="CDD" id="cd22534">
    <property type="entry name" value="KH-II_Era"/>
    <property type="match status" value="1"/>
</dbReference>
<evidence type="ECO:0000259" key="5">
    <source>
        <dbReference type="PROSITE" id="PS50823"/>
    </source>
</evidence>
<dbReference type="GO" id="GO:0005525">
    <property type="term" value="F:GTP binding"/>
    <property type="evidence" value="ECO:0007669"/>
    <property type="project" value="UniProtKB-KW"/>
</dbReference>
<dbReference type="Pfam" id="PF07650">
    <property type="entry name" value="KH_2"/>
    <property type="match status" value="1"/>
</dbReference>
<keyword evidence="3" id="KW-0694">RNA-binding</keyword>
<dbReference type="InterPro" id="IPR015946">
    <property type="entry name" value="KH_dom-like_a/b"/>
</dbReference>
<dbReference type="InterPro" id="IPR009019">
    <property type="entry name" value="KH_sf_prok-type"/>
</dbReference>
<dbReference type="GO" id="GO:0043024">
    <property type="term" value="F:ribosomal small subunit binding"/>
    <property type="evidence" value="ECO:0007669"/>
    <property type="project" value="TreeGrafter"/>
</dbReference>
<proteinExistence type="inferred from homology"/>
<dbReference type="CDD" id="cd04163">
    <property type="entry name" value="Era"/>
    <property type="match status" value="1"/>
</dbReference>
<keyword evidence="2" id="KW-0547">Nucleotide-binding</keyword>
<dbReference type="Pfam" id="PF01926">
    <property type="entry name" value="MMR_HSR1"/>
    <property type="match status" value="1"/>
</dbReference>
<dbReference type="SUPFAM" id="SSF52540">
    <property type="entry name" value="P-loop containing nucleoside triphosphate hydrolases"/>
    <property type="match status" value="1"/>
</dbReference>
<dbReference type="AlphaFoldDB" id="A0A6J6HES8"/>
<reference evidence="7" key="1">
    <citation type="submission" date="2020-05" db="EMBL/GenBank/DDBJ databases">
        <authorList>
            <person name="Chiriac C."/>
            <person name="Salcher M."/>
            <person name="Ghai R."/>
            <person name="Kavagutti S V."/>
        </authorList>
    </citation>
    <scope>NUCLEOTIDE SEQUENCE</scope>
</reference>
<dbReference type="InterPro" id="IPR005662">
    <property type="entry name" value="GTPase_Era-like"/>
</dbReference>
<protein>
    <submittedName>
        <fullName evidence="7">Unannotated protein</fullName>
    </submittedName>
</protein>
<dbReference type="InterPro" id="IPR027417">
    <property type="entry name" value="P-loop_NTPase"/>
</dbReference>
<dbReference type="NCBIfam" id="TIGR00436">
    <property type="entry name" value="era"/>
    <property type="match status" value="1"/>
</dbReference>
<dbReference type="NCBIfam" id="NF000908">
    <property type="entry name" value="PRK00089.1"/>
    <property type="match status" value="1"/>
</dbReference>
<evidence type="ECO:0000256" key="2">
    <source>
        <dbReference type="ARBA" id="ARBA00022741"/>
    </source>
</evidence>
<dbReference type="GO" id="GO:0019843">
    <property type="term" value="F:rRNA binding"/>
    <property type="evidence" value="ECO:0007669"/>
    <property type="project" value="TreeGrafter"/>
</dbReference>
<dbReference type="InterPro" id="IPR004044">
    <property type="entry name" value="KH_dom_type_2"/>
</dbReference>
<dbReference type="EMBL" id="CAEZUX010000019">
    <property type="protein sequence ID" value="CAB4609594.1"/>
    <property type="molecule type" value="Genomic_DNA"/>
</dbReference>
<dbReference type="InterPro" id="IPR005225">
    <property type="entry name" value="Small_GTP-bd"/>
</dbReference>
<dbReference type="GO" id="GO:0000028">
    <property type="term" value="P:ribosomal small subunit assembly"/>
    <property type="evidence" value="ECO:0007669"/>
    <property type="project" value="TreeGrafter"/>
</dbReference>
<dbReference type="PROSITE" id="PS51713">
    <property type="entry name" value="G_ERA"/>
    <property type="match status" value="1"/>
</dbReference>
<gene>
    <name evidence="7" type="ORF">UFOPK1874_00332</name>
</gene>
<dbReference type="PRINTS" id="PR00326">
    <property type="entry name" value="GTP1OBG"/>
</dbReference>
<evidence type="ECO:0000256" key="3">
    <source>
        <dbReference type="ARBA" id="ARBA00022884"/>
    </source>
</evidence>
<dbReference type="SUPFAM" id="SSF54814">
    <property type="entry name" value="Prokaryotic type KH domain (KH-domain type II)"/>
    <property type="match status" value="1"/>
</dbReference>
<name>A0A6J6HES8_9ZZZZ</name>
<comment type="similarity">
    <text evidence="1">Belongs to the TRAFAC class TrmE-Era-EngA-EngB-Septin-like GTPase superfamily. Era GTPase family.</text>
</comment>
<keyword evidence="4" id="KW-0342">GTP-binding</keyword>
<feature type="domain" description="Era-type G" evidence="6">
    <location>
        <begin position="1"/>
        <end position="161"/>
    </location>
</feature>
<dbReference type="InterPro" id="IPR030388">
    <property type="entry name" value="G_ERA_dom"/>
</dbReference>
<accession>A0A6J6HES8</accession>
<sequence length="274" mass="30404">MTFVGRPNVGKSTLLNAICGQKVSIVSNKPQTTRTRIRGVYHGDDAQIVFVDTPGIHKPVTALGERVNATALDSVNDVDVVCLLIDACKPFGRGDQWVADHIDVRNAFVIVNKSDRATREQMISQLQATSVLQAAEYFPVSARTGEGVPELLAALLAKMPEGPAYYPPEMVSDTEEAQWVAELVREQLLAVLKDELPYSVATRVTEWEWPKVRCEILVERESQKGMVIGKGGELLKSVGQKVRAQMPPGAYIELHVVVEKDWQQRPDRLERLGY</sequence>
<evidence type="ECO:0000256" key="4">
    <source>
        <dbReference type="ARBA" id="ARBA00023134"/>
    </source>
</evidence>
<organism evidence="7">
    <name type="scientific">freshwater metagenome</name>
    <dbReference type="NCBI Taxonomy" id="449393"/>
    <lineage>
        <taxon>unclassified sequences</taxon>
        <taxon>metagenomes</taxon>
        <taxon>ecological metagenomes</taxon>
    </lineage>
</organism>
<evidence type="ECO:0000256" key="1">
    <source>
        <dbReference type="ARBA" id="ARBA00007921"/>
    </source>
</evidence>
<dbReference type="HAMAP" id="MF_00367">
    <property type="entry name" value="GTPase_Era"/>
    <property type="match status" value="1"/>
</dbReference>
<evidence type="ECO:0000259" key="6">
    <source>
        <dbReference type="PROSITE" id="PS51713"/>
    </source>
</evidence>
<dbReference type="NCBIfam" id="TIGR00231">
    <property type="entry name" value="small_GTP"/>
    <property type="match status" value="1"/>
</dbReference>
<dbReference type="GO" id="GO:0005829">
    <property type="term" value="C:cytosol"/>
    <property type="evidence" value="ECO:0007669"/>
    <property type="project" value="TreeGrafter"/>
</dbReference>
<dbReference type="PANTHER" id="PTHR42698:SF1">
    <property type="entry name" value="GTPASE ERA, MITOCHONDRIAL"/>
    <property type="match status" value="1"/>
</dbReference>
<dbReference type="PANTHER" id="PTHR42698">
    <property type="entry name" value="GTPASE ERA"/>
    <property type="match status" value="1"/>
</dbReference>
<dbReference type="Gene3D" id="3.40.50.300">
    <property type="entry name" value="P-loop containing nucleotide triphosphate hydrolases"/>
    <property type="match status" value="1"/>
</dbReference>